<dbReference type="Gene3D" id="1.10.443.10">
    <property type="entry name" value="Intergrase catalytic core"/>
    <property type="match status" value="1"/>
</dbReference>
<dbReference type="Proteomes" id="UP000004776">
    <property type="component" value="Unassembled WGS sequence"/>
</dbReference>
<evidence type="ECO:0000256" key="3">
    <source>
        <dbReference type="ARBA" id="ARBA00023125"/>
    </source>
</evidence>
<dbReference type="EMBL" id="AFCW01001781">
    <property type="protein sequence ID" value="EHC99729.1"/>
    <property type="molecule type" value="Genomic_DNA"/>
</dbReference>
<feature type="domain" description="Core-binding (CB)" evidence="7">
    <location>
        <begin position="18"/>
        <end position="99"/>
    </location>
</feature>
<name>G5S0J9_SALET</name>
<evidence type="ECO:0000256" key="2">
    <source>
        <dbReference type="ARBA" id="ARBA00022908"/>
    </source>
</evidence>
<feature type="domain" description="Tyr recombinase" evidence="6">
    <location>
        <begin position="121"/>
        <end position="328"/>
    </location>
</feature>
<evidence type="ECO:0000313" key="9">
    <source>
        <dbReference type="Proteomes" id="UP000004776"/>
    </source>
</evidence>
<dbReference type="PANTHER" id="PTHR30349">
    <property type="entry name" value="PHAGE INTEGRASE-RELATED"/>
    <property type="match status" value="1"/>
</dbReference>
<evidence type="ECO:0000313" key="8">
    <source>
        <dbReference type="EMBL" id="EHC99729.1"/>
    </source>
</evidence>
<dbReference type="PROSITE" id="PS51898">
    <property type="entry name" value="TYR_RECOMBINASE"/>
    <property type="match status" value="1"/>
</dbReference>
<keyword evidence="4" id="KW-0233">DNA recombination</keyword>
<keyword evidence="2" id="KW-0229">DNA integration</keyword>
<evidence type="ECO:0000256" key="4">
    <source>
        <dbReference type="ARBA" id="ARBA00023172"/>
    </source>
</evidence>
<dbReference type="InterPro" id="IPR044068">
    <property type="entry name" value="CB"/>
</dbReference>
<dbReference type="GO" id="GO:0003677">
    <property type="term" value="F:DNA binding"/>
    <property type="evidence" value="ECO:0007669"/>
    <property type="project" value="UniProtKB-UniRule"/>
</dbReference>
<dbReference type="Pfam" id="PF00589">
    <property type="entry name" value="Phage_integrase"/>
    <property type="match status" value="1"/>
</dbReference>
<dbReference type="Gene3D" id="1.10.150.130">
    <property type="match status" value="1"/>
</dbReference>
<feature type="non-terminal residue" evidence="8">
    <location>
        <position position="1"/>
    </location>
</feature>
<proteinExistence type="inferred from homology"/>
<comment type="caution">
    <text evidence="8">The sequence shown here is derived from an EMBL/GenBank/DDBJ whole genome shotgun (WGS) entry which is preliminary data.</text>
</comment>
<protein>
    <submittedName>
        <fullName evidence="8">Integrase</fullName>
    </submittedName>
</protein>
<dbReference type="PANTHER" id="PTHR30349:SF41">
    <property type="entry name" value="INTEGRASE_RECOMBINASE PROTEIN MJ0367-RELATED"/>
    <property type="match status" value="1"/>
</dbReference>
<dbReference type="InterPro" id="IPR002104">
    <property type="entry name" value="Integrase_catalytic"/>
</dbReference>
<reference evidence="8 9" key="1">
    <citation type="journal article" date="2011" name="BMC Genomics">
        <title>Genome sequencing reveals diversification of virulence factor content and possible host adaptation in distinct subpopulations of Salmonella enterica.</title>
        <authorList>
            <person name="den Bakker H.C."/>
            <person name="Moreno Switt A.I."/>
            <person name="Govoni G."/>
            <person name="Cummings C.A."/>
            <person name="Ranieri M.L."/>
            <person name="Degoricija L."/>
            <person name="Hoelzer K."/>
            <person name="Rodriguez-Rivera L.D."/>
            <person name="Brown S."/>
            <person name="Bolchacova E."/>
            <person name="Furtado M.R."/>
            <person name="Wiedmann M."/>
        </authorList>
    </citation>
    <scope>NUCLEOTIDE SEQUENCE [LARGE SCALE GENOMIC DNA]</scope>
    <source>
        <strain evidence="8 9">R8-2977</strain>
    </source>
</reference>
<dbReference type="GO" id="GO:0015074">
    <property type="term" value="P:DNA integration"/>
    <property type="evidence" value="ECO:0007669"/>
    <property type="project" value="UniProtKB-KW"/>
</dbReference>
<dbReference type="PROSITE" id="PS51900">
    <property type="entry name" value="CB"/>
    <property type="match status" value="1"/>
</dbReference>
<dbReference type="InterPro" id="IPR013762">
    <property type="entry name" value="Integrase-like_cat_sf"/>
</dbReference>
<gene>
    <name evidence="8" type="ORF">LTSEURB_4698</name>
</gene>
<evidence type="ECO:0000259" key="6">
    <source>
        <dbReference type="PROSITE" id="PS51898"/>
    </source>
</evidence>
<keyword evidence="3 5" id="KW-0238">DNA-binding</keyword>
<evidence type="ECO:0000259" key="7">
    <source>
        <dbReference type="PROSITE" id="PS51900"/>
    </source>
</evidence>
<dbReference type="GO" id="GO:0006310">
    <property type="term" value="P:DNA recombination"/>
    <property type="evidence" value="ECO:0007669"/>
    <property type="project" value="UniProtKB-KW"/>
</dbReference>
<dbReference type="InterPro" id="IPR050090">
    <property type="entry name" value="Tyrosine_recombinase_XerCD"/>
</dbReference>
<sequence length="351" mass="40615">QNEAIRFRLHKELIMRKLTFDLLLEDYFFNKLLRPASVWSYRKVTQTFIRFLDADVSPEDVSHRDVLLWREFVLHEKGLSSRTWNNKVTHLRALFTYGMKKGLLPQQENPFYEAAVRPDQKLKKVLTDNQIEQVYIVMARFAIMEHRGNAPHPRRCALLPTRFWLVVLDVLRYTGMRQNQLIQLRLGDISFDDDVITLRAESAKNHKENRVPIISVLKPGLQQLCAELRLRGMKPHDQFFNVGFLLGQVSSGGEEMSVQTLRAFFRRLSKECGFNVSPHRFRHTIATEMMKQPDSNLQTVKTLLGHSSINTTLEYVDGNVDTVREALEVKFALKKKNSSPGSGTPPVLKLI</sequence>
<evidence type="ECO:0000256" key="1">
    <source>
        <dbReference type="ARBA" id="ARBA00008857"/>
    </source>
</evidence>
<evidence type="ECO:0000256" key="5">
    <source>
        <dbReference type="PROSITE-ProRule" id="PRU01248"/>
    </source>
</evidence>
<dbReference type="InterPro" id="IPR010998">
    <property type="entry name" value="Integrase_recombinase_N"/>
</dbReference>
<organism evidence="8 9">
    <name type="scientific">Salmonella enterica subsp. enterica serovar Urbana str. R8-2977</name>
    <dbReference type="NCBI Taxonomy" id="913084"/>
    <lineage>
        <taxon>Bacteria</taxon>
        <taxon>Pseudomonadati</taxon>
        <taxon>Pseudomonadota</taxon>
        <taxon>Gammaproteobacteria</taxon>
        <taxon>Enterobacterales</taxon>
        <taxon>Enterobacteriaceae</taxon>
        <taxon>Salmonella</taxon>
    </lineage>
</organism>
<comment type="similarity">
    <text evidence="1">Belongs to the 'phage' integrase family.</text>
</comment>
<dbReference type="SUPFAM" id="SSF56349">
    <property type="entry name" value="DNA breaking-rejoining enzymes"/>
    <property type="match status" value="1"/>
</dbReference>
<accession>G5S0J9</accession>
<dbReference type="AlphaFoldDB" id="G5S0J9"/>
<dbReference type="CDD" id="cd00397">
    <property type="entry name" value="DNA_BRE_C"/>
    <property type="match status" value="1"/>
</dbReference>
<dbReference type="PATRIC" id="fig|913084.3.peg.3434"/>
<dbReference type="InterPro" id="IPR011010">
    <property type="entry name" value="DNA_brk_join_enz"/>
</dbReference>